<feature type="compositionally biased region" description="Basic and acidic residues" evidence="7">
    <location>
        <begin position="1"/>
        <end position="19"/>
    </location>
</feature>
<dbReference type="GO" id="GO:0005840">
    <property type="term" value="C:ribosome"/>
    <property type="evidence" value="ECO:0007669"/>
    <property type="project" value="UniProtKB-KW"/>
</dbReference>
<dbReference type="SUPFAM" id="SSF50104">
    <property type="entry name" value="Translation proteins SH3-like domain"/>
    <property type="match status" value="1"/>
</dbReference>
<dbReference type="GO" id="GO:0003735">
    <property type="term" value="F:structural constituent of ribosome"/>
    <property type="evidence" value="ECO:0007669"/>
    <property type="project" value="InterPro"/>
</dbReference>
<evidence type="ECO:0000256" key="3">
    <source>
        <dbReference type="ARBA" id="ARBA00023274"/>
    </source>
</evidence>
<feature type="domain" description="KOW" evidence="8">
    <location>
        <begin position="2"/>
        <end position="29"/>
    </location>
</feature>
<dbReference type="InterPro" id="IPR005825">
    <property type="entry name" value="Ribosomal_uL24_CS"/>
</dbReference>
<dbReference type="GO" id="GO:1990904">
    <property type="term" value="C:ribonucleoprotein complex"/>
    <property type="evidence" value="ECO:0007669"/>
    <property type="project" value="UniProtKB-KW"/>
</dbReference>
<gene>
    <name evidence="5" type="primary">rplX</name>
    <name evidence="9" type="ORF">MICH65_0318</name>
</gene>
<dbReference type="RefSeq" id="WP_161931684.1">
    <property type="nucleotide sequence ID" value="NZ_CP047901.1"/>
</dbReference>
<dbReference type="AlphaFoldDB" id="A0A857N7E4"/>
<evidence type="ECO:0000256" key="5">
    <source>
        <dbReference type="HAMAP-Rule" id="MF_01326"/>
    </source>
</evidence>
<sequence>MKLHKNDTIKVLSGDDKGRTGKVTRLYPKENKVLVDGLNTYKKHLKNQSDQDSGGVVTLSRPLHVSKLQLICPQCHKPTRVTYSGTGSSKVRLCSKCHKPLTITTPKKTKK</sequence>
<dbReference type="GO" id="GO:0019843">
    <property type="term" value="F:rRNA binding"/>
    <property type="evidence" value="ECO:0007669"/>
    <property type="project" value="UniProtKB-UniRule"/>
</dbReference>
<dbReference type="GO" id="GO:0006412">
    <property type="term" value="P:translation"/>
    <property type="evidence" value="ECO:0007669"/>
    <property type="project" value="UniProtKB-UniRule"/>
</dbReference>
<keyword evidence="5" id="KW-0699">rRNA-binding</keyword>
<dbReference type="Proteomes" id="UP000463983">
    <property type="component" value="Chromosome"/>
</dbReference>
<dbReference type="PROSITE" id="PS01108">
    <property type="entry name" value="RIBOSOMAL_L24"/>
    <property type="match status" value="1"/>
</dbReference>
<dbReference type="Pfam" id="PF00467">
    <property type="entry name" value="KOW"/>
    <property type="match status" value="1"/>
</dbReference>
<dbReference type="HAMAP" id="MF_01326_B">
    <property type="entry name" value="Ribosomal_uL24_B"/>
    <property type="match status" value="1"/>
</dbReference>
<organism evidence="9 10">
    <name type="scientific">Candidatus Chazhemtobacterium aquaticus</name>
    <dbReference type="NCBI Taxonomy" id="2715735"/>
    <lineage>
        <taxon>Bacteria</taxon>
        <taxon>Candidatus Chazhemtobacteraceae</taxon>
        <taxon>Candidatus Chazhemtobacterium</taxon>
    </lineage>
</organism>
<comment type="subunit">
    <text evidence="5">Part of the 50S ribosomal subunit.</text>
</comment>
<dbReference type="InterPro" id="IPR003256">
    <property type="entry name" value="Ribosomal_uL24"/>
</dbReference>
<evidence type="ECO:0000256" key="2">
    <source>
        <dbReference type="ARBA" id="ARBA00022980"/>
    </source>
</evidence>
<dbReference type="CDD" id="cd06089">
    <property type="entry name" value="KOW_RPL26"/>
    <property type="match status" value="1"/>
</dbReference>
<dbReference type="InterPro" id="IPR008991">
    <property type="entry name" value="Translation_prot_SH3-like_sf"/>
</dbReference>
<evidence type="ECO:0000256" key="1">
    <source>
        <dbReference type="ARBA" id="ARBA00010618"/>
    </source>
</evidence>
<evidence type="ECO:0000313" key="10">
    <source>
        <dbReference type="Proteomes" id="UP000463983"/>
    </source>
</evidence>
<evidence type="ECO:0000256" key="7">
    <source>
        <dbReference type="SAM" id="MobiDB-lite"/>
    </source>
</evidence>
<evidence type="ECO:0000256" key="4">
    <source>
        <dbReference type="ARBA" id="ARBA00035206"/>
    </source>
</evidence>
<dbReference type="KEGG" id="caqa:MICH65_0318"/>
<comment type="function">
    <text evidence="5">One of the proteins that surrounds the polypeptide exit tunnel on the outside of the subunit.</text>
</comment>
<dbReference type="Gene3D" id="2.30.30.30">
    <property type="match status" value="1"/>
</dbReference>
<accession>A0A857N7E4</accession>
<keyword evidence="2 5" id="KW-0689">Ribosomal protein</keyword>
<evidence type="ECO:0000313" key="9">
    <source>
        <dbReference type="EMBL" id="QHO63299.1"/>
    </source>
</evidence>
<dbReference type="InterPro" id="IPR057264">
    <property type="entry name" value="Ribosomal_uL24_C"/>
</dbReference>
<keyword evidence="3 5" id="KW-0687">Ribonucleoprotein</keyword>
<proteinExistence type="inferred from homology"/>
<protein>
    <recommendedName>
        <fullName evidence="4 5">Large ribosomal subunit protein uL24</fullName>
    </recommendedName>
</protein>
<dbReference type="PANTHER" id="PTHR12903">
    <property type="entry name" value="MITOCHONDRIAL RIBOSOMAL PROTEIN L24"/>
    <property type="match status" value="1"/>
</dbReference>
<dbReference type="InterPro" id="IPR005824">
    <property type="entry name" value="KOW"/>
</dbReference>
<keyword evidence="10" id="KW-1185">Reference proteome</keyword>
<feature type="region of interest" description="Disordered" evidence="7">
    <location>
        <begin position="1"/>
        <end position="22"/>
    </location>
</feature>
<name>A0A857N7E4_9BACT</name>
<keyword evidence="5" id="KW-0694">RNA-binding</keyword>
<comment type="function">
    <text evidence="5">One of two assembly initiator proteins, it binds directly to the 5'-end of the 23S rRNA, where it nucleates assembly of the 50S subunit.</text>
</comment>
<dbReference type="InterPro" id="IPR014722">
    <property type="entry name" value="Rib_uL2_dom2"/>
</dbReference>
<comment type="similarity">
    <text evidence="1 5 6">Belongs to the universal ribosomal protein uL24 family.</text>
</comment>
<dbReference type="EMBL" id="CP047901">
    <property type="protein sequence ID" value="QHO63299.1"/>
    <property type="molecule type" value="Genomic_DNA"/>
</dbReference>
<dbReference type="Pfam" id="PF17136">
    <property type="entry name" value="ribosomal_L24"/>
    <property type="match status" value="1"/>
</dbReference>
<reference evidence="10" key="1">
    <citation type="journal article" date="2020" name="Microorganisms">
        <title>Complete Genome of a Member of a New Bacterial Lineage in the Microgenomates Group Reveals an Unusual Nucleotide Composition Disparity Between Two Strands of DNA and Limited Metabolic Potential.</title>
        <authorList>
            <person name="Kadnikov V.V."/>
            <person name="Mardanov A.V."/>
            <person name="Beletsky A.V."/>
            <person name="Karnachuk O.V."/>
            <person name="Ravin N.V."/>
        </authorList>
    </citation>
    <scope>NUCLEOTIDE SEQUENCE [LARGE SCALE GENOMIC DNA]</scope>
</reference>
<dbReference type="InterPro" id="IPR041988">
    <property type="entry name" value="Ribosomal_uL24_KOW"/>
</dbReference>
<dbReference type="SMART" id="SM00739">
    <property type="entry name" value="KOW"/>
    <property type="match status" value="1"/>
</dbReference>
<evidence type="ECO:0000259" key="8">
    <source>
        <dbReference type="SMART" id="SM00739"/>
    </source>
</evidence>
<evidence type="ECO:0000256" key="6">
    <source>
        <dbReference type="RuleBase" id="RU003477"/>
    </source>
</evidence>
<dbReference type="NCBIfam" id="TIGR01079">
    <property type="entry name" value="rplX_bact"/>
    <property type="match status" value="1"/>
</dbReference>